<evidence type="ECO:0000313" key="2">
    <source>
        <dbReference type="Proteomes" id="UP000478052"/>
    </source>
</evidence>
<gene>
    <name evidence="1" type="ORF">FWK35_00011194</name>
</gene>
<dbReference type="Proteomes" id="UP000478052">
    <property type="component" value="Unassembled WGS sequence"/>
</dbReference>
<protein>
    <submittedName>
        <fullName evidence="1">MULE domain-containing protein</fullName>
    </submittedName>
</protein>
<comment type="caution">
    <text evidence="1">The sequence shown here is derived from an EMBL/GenBank/DDBJ whole genome shotgun (WGS) entry which is preliminary data.</text>
</comment>
<name>A0A6G0Y8G3_APHCR</name>
<dbReference type="OrthoDB" id="6626447at2759"/>
<organism evidence="1 2">
    <name type="scientific">Aphis craccivora</name>
    <name type="common">Cowpea aphid</name>
    <dbReference type="NCBI Taxonomy" id="307492"/>
    <lineage>
        <taxon>Eukaryota</taxon>
        <taxon>Metazoa</taxon>
        <taxon>Ecdysozoa</taxon>
        <taxon>Arthropoda</taxon>
        <taxon>Hexapoda</taxon>
        <taxon>Insecta</taxon>
        <taxon>Pterygota</taxon>
        <taxon>Neoptera</taxon>
        <taxon>Paraneoptera</taxon>
        <taxon>Hemiptera</taxon>
        <taxon>Sternorrhyncha</taxon>
        <taxon>Aphidomorpha</taxon>
        <taxon>Aphidoidea</taxon>
        <taxon>Aphididae</taxon>
        <taxon>Aphidini</taxon>
        <taxon>Aphis</taxon>
        <taxon>Aphis</taxon>
    </lineage>
</organism>
<evidence type="ECO:0000313" key="1">
    <source>
        <dbReference type="EMBL" id="KAF0750925.1"/>
    </source>
</evidence>
<dbReference type="AlphaFoldDB" id="A0A6G0Y8G3"/>
<reference evidence="1 2" key="1">
    <citation type="submission" date="2019-08" db="EMBL/GenBank/DDBJ databases">
        <title>Whole genome of Aphis craccivora.</title>
        <authorList>
            <person name="Voronova N.V."/>
            <person name="Shulinski R.S."/>
            <person name="Bandarenka Y.V."/>
            <person name="Zhorov D.G."/>
            <person name="Warner D."/>
        </authorList>
    </citation>
    <scope>NUCLEOTIDE SEQUENCE [LARGE SCALE GENOMIC DNA]</scope>
    <source>
        <strain evidence="1">180601</strain>
        <tissue evidence="1">Whole Body</tissue>
    </source>
</reference>
<proteinExistence type="predicted"/>
<sequence length="179" mass="21096">MIHDNIYFVKCTDNLLFILLNLKRHIALSRKPDRTYYTIKNTIKRKASEEISMSPNKIIRKAISDADHVTVNDISNYRQNIYIKRWEVLLVLPKSYDEAISQLMSSQETLITFKKEKFIFIDNNKIVLLTCETNLKTLCENAEHILADRDLDIVQNIFINCTLFKFIKTFHYLTSVQCK</sequence>
<accession>A0A6G0Y8G3</accession>
<dbReference type="EMBL" id="VUJU01005541">
    <property type="protein sequence ID" value="KAF0750925.1"/>
    <property type="molecule type" value="Genomic_DNA"/>
</dbReference>
<keyword evidence="2" id="KW-1185">Reference proteome</keyword>